<evidence type="ECO:0000313" key="2">
    <source>
        <dbReference type="EMBL" id="MDR7362477.1"/>
    </source>
</evidence>
<evidence type="ECO:0000313" key="3">
    <source>
        <dbReference type="Proteomes" id="UP001183648"/>
    </source>
</evidence>
<dbReference type="RefSeq" id="WP_310301790.1">
    <property type="nucleotide sequence ID" value="NZ_BAAAPS010000008.1"/>
</dbReference>
<feature type="region of interest" description="Disordered" evidence="1">
    <location>
        <begin position="339"/>
        <end position="364"/>
    </location>
</feature>
<dbReference type="InterPro" id="IPR027417">
    <property type="entry name" value="P-loop_NTPase"/>
</dbReference>
<name>A0ABU2BV25_9ACTN</name>
<dbReference type="SUPFAM" id="SSF52540">
    <property type="entry name" value="P-loop containing nucleoside triphosphate hydrolases"/>
    <property type="match status" value="1"/>
</dbReference>
<feature type="region of interest" description="Disordered" evidence="1">
    <location>
        <begin position="299"/>
        <end position="326"/>
    </location>
</feature>
<gene>
    <name evidence="2" type="ORF">J2S63_002030</name>
</gene>
<accession>A0ABU2BV25</accession>
<protein>
    <recommendedName>
        <fullName evidence="4">Sulfotransferase family protein</fullName>
    </recommendedName>
</protein>
<keyword evidence="3" id="KW-1185">Reference proteome</keyword>
<feature type="compositionally biased region" description="Basic and acidic residues" evidence="1">
    <location>
        <begin position="299"/>
        <end position="319"/>
    </location>
</feature>
<sequence length="364" mass="41359">MADVVHLHVGAPKTGTTYLQDRLALNRGSLEDHGVAYPIGLKADMFGAALDLIDLPWGGQREAVRGDWESLMGRVRRAPGRAIISHEILAGAKPKQVEKAMRDLAETEMHLVFSARDLARQIPAEWQETVKHRRVHTFRRFLGQVMESPRRNPRMWFWRAQSLPDVLTRWSSGLSPDRVHLVTVPQSRAGGTLWTRYCEALELDPAWLTEDSERANVSVGIDETIMLRRLNRRLRAADLDSESYRAIVRELVVHQRLALREDKRKVTLPPSAFDWAEEVAEEWMEWVRGSGIHVVGDLEDLRPRRPDPDASWEDPDKPRQGKVGDATMDALVTVIMELAERPDPDQGPVSRLARAARRLRGDTP</sequence>
<reference evidence="2 3" key="1">
    <citation type="submission" date="2023-07" db="EMBL/GenBank/DDBJ databases">
        <title>Sequencing the genomes of 1000 actinobacteria strains.</title>
        <authorList>
            <person name="Klenk H.-P."/>
        </authorList>
    </citation>
    <scope>NUCLEOTIDE SEQUENCE [LARGE SCALE GENOMIC DNA]</scope>
    <source>
        <strain evidence="2 3">DSM 19426</strain>
    </source>
</reference>
<evidence type="ECO:0008006" key="4">
    <source>
        <dbReference type="Google" id="ProtNLM"/>
    </source>
</evidence>
<comment type="caution">
    <text evidence="2">The sequence shown here is derived from an EMBL/GenBank/DDBJ whole genome shotgun (WGS) entry which is preliminary data.</text>
</comment>
<dbReference type="EMBL" id="JAVDYG010000001">
    <property type="protein sequence ID" value="MDR7362477.1"/>
    <property type="molecule type" value="Genomic_DNA"/>
</dbReference>
<organism evidence="2 3">
    <name type="scientific">Nocardioides marmoribigeumensis</name>
    <dbReference type="NCBI Taxonomy" id="433649"/>
    <lineage>
        <taxon>Bacteria</taxon>
        <taxon>Bacillati</taxon>
        <taxon>Actinomycetota</taxon>
        <taxon>Actinomycetes</taxon>
        <taxon>Propionibacteriales</taxon>
        <taxon>Nocardioidaceae</taxon>
        <taxon>Nocardioides</taxon>
    </lineage>
</organism>
<proteinExistence type="predicted"/>
<evidence type="ECO:0000256" key="1">
    <source>
        <dbReference type="SAM" id="MobiDB-lite"/>
    </source>
</evidence>
<dbReference type="Proteomes" id="UP001183648">
    <property type="component" value="Unassembled WGS sequence"/>
</dbReference>